<evidence type="ECO:0000259" key="6">
    <source>
        <dbReference type="Pfam" id="PF04357"/>
    </source>
</evidence>
<proteinExistence type="predicted"/>
<comment type="caution">
    <text evidence="7">The sequence shown here is derived from an EMBL/GenBank/DDBJ whole genome shotgun (WGS) entry which is preliminary data.</text>
</comment>
<evidence type="ECO:0000256" key="5">
    <source>
        <dbReference type="SAM" id="Phobius"/>
    </source>
</evidence>
<protein>
    <recommendedName>
        <fullName evidence="6">Translocation and assembly module TamB C-terminal domain-containing protein</fullName>
    </recommendedName>
</protein>
<dbReference type="PANTHER" id="PTHR36985">
    <property type="entry name" value="TRANSLOCATION AND ASSEMBLY MODULE SUBUNIT TAMB"/>
    <property type="match status" value="1"/>
</dbReference>
<keyword evidence="3 5" id="KW-1133">Transmembrane helix</keyword>
<dbReference type="PANTHER" id="PTHR36985:SF1">
    <property type="entry name" value="TRANSLOCATION AND ASSEMBLY MODULE SUBUNIT TAMB"/>
    <property type="match status" value="1"/>
</dbReference>
<dbReference type="Proteomes" id="UP000016568">
    <property type="component" value="Unassembled WGS sequence"/>
</dbReference>
<dbReference type="EMBL" id="BASZ01000005">
    <property type="protein sequence ID" value="GAD49453.1"/>
    <property type="molecule type" value="Genomic_DNA"/>
</dbReference>
<dbReference type="GO" id="GO:0005886">
    <property type="term" value="C:plasma membrane"/>
    <property type="evidence" value="ECO:0007669"/>
    <property type="project" value="InterPro"/>
</dbReference>
<evidence type="ECO:0000256" key="4">
    <source>
        <dbReference type="ARBA" id="ARBA00023136"/>
    </source>
</evidence>
<sequence length="1395" mass="147415">MSEAVTEGSTEPVATPSPRRRSRLVYWSTRIVALLLGAILLSLIILNTPIGHRFVADRIAALEPSNGMRIKIGRIEGSLYSRATLRNVTLSDPKGAFVTIPVTELNWRPYNWFFSGLDIRELTAKRGTLLRVPELNPGDPNEPWLPDFDIRVDKFRLENFTVSEAVLGKKRRVDLSAKALSQKRRAYLRVDGQLGGGDRFNALLDSFPQRDRFDIDLDYRAPAGGLLAEMAGAKKDLRLRVVGDGTWTKWKGAFLAEHDAKRLAAFRLTNEKGQYGILGQVFPGDLIAGTPKDVLGEAVSLGASGTFADSVVNGAIRVQGHAIDANAKGALDLTNNLAKGVKIAGRLTRGDVFGKSMKVEGARFTVDLDGPFGDLTIPHTVLVDRIDAGTRLANVKQEGVLQYDGKSWHLPLNLTVGRIETGNGSVDPRLVNGRATGRLSLTGNDLQSNDLRIAFPGLKALFNLRGNIASGGYAIAGPVDASGITLENLGTLNGHAKIIGKLTQSGVWTLQANFAGAMPRVNNDTLLTVTGGNIRFRGGVTMGSNRPLLFEKVALDAAKLQMRLDGSVANGQTKVVGAGRHADYGPFTVSASVAGDGPRAELVFADPLPAAGLKDVHVALAPIVDGFGIDTKGQSMLGPFDGRLNLFMRSGGPTRIEIARMDVSQTSVTGTLTLVDGGASGNLALSGGGMDGTIALAPRGGGQGFDIKVAARNARFAGTTPLTIRSARIEATGVVGGKTMQANGSVFAQGISYGQLFIGRVAAKAAIVNGKGTFNASLTGRRGGRFSLQLQGTTASDRITLLGQGEFADRQISMPRRAVLTSDKGGWKLAPTQISYGDGIAIAEGRFGGKGPTDLKLQFANMSLSVVDIALTDMSLGGRVSGVVNYLGRDGAPPTGQAQLQIKGLTRSGLVLTSRPIDLFLVADLSERELQARAAVHEGGARRGRIQARISGLPRMGGLMERLNRGALFAQLRYDGPADALWRLAAIDGFDLTGPLDVAADVTGSLADPNVRGSLAGDALQFRSSLTGTDVRNIRARGTFSGSRLQLTSFAGTARNGGKVSGSGMIDIGGLDQGGPQMDIRIAAEDALVLNRKDMSASVTGPLRIVSDGQGGTIAGRLRIRKANWKLGSAAAVAAELPNIPTREINLPMDAAPRARRSGPWRFLIDAQGGSQLFVRGMGLDSEWSANISLRGTTSDPRIGGRADLERGTYEFAGTQFDLTRGRIAFDAGVPIDPRLDILAESKVDSLSVRVTVKGSASQPEIAFTSIPALPEEELLARMLFGGSVSDLSATDALQLGAALASLRGGGGMDPINKLRSAIGLDRLRIVAADPARDQGTAIAAGKNFGKRVYAEIITDGRGYSATQVEFRVTSWLSLLGSISTVGRESVLIKASHDY</sequence>
<evidence type="ECO:0000313" key="8">
    <source>
        <dbReference type="Proteomes" id="UP000016568"/>
    </source>
</evidence>
<dbReference type="eggNOG" id="COG2911">
    <property type="taxonomic scope" value="Bacteria"/>
</dbReference>
<feature type="transmembrane region" description="Helical" evidence="5">
    <location>
        <begin position="24"/>
        <end position="46"/>
    </location>
</feature>
<dbReference type="InterPro" id="IPR007452">
    <property type="entry name" value="TamB_C"/>
</dbReference>
<gene>
    <name evidence="7" type="ORF">NT2_05_03740</name>
</gene>
<dbReference type="OrthoDB" id="7784409at2"/>
<keyword evidence="4 5" id="KW-0472">Membrane</keyword>
<evidence type="ECO:0000256" key="2">
    <source>
        <dbReference type="ARBA" id="ARBA00022692"/>
    </source>
</evidence>
<dbReference type="RefSeq" id="WP_021690359.1">
    <property type="nucleotide sequence ID" value="NZ_BASZ01000005.1"/>
</dbReference>
<feature type="domain" description="Translocation and assembly module TamB C-terminal" evidence="6">
    <location>
        <begin position="1055"/>
        <end position="1385"/>
    </location>
</feature>
<dbReference type="GO" id="GO:0097347">
    <property type="term" value="C:TAM protein secretion complex"/>
    <property type="evidence" value="ECO:0007669"/>
    <property type="project" value="TreeGrafter"/>
</dbReference>
<evidence type="ECO:0000256" key="3">
    <source>
        <dbReference type="ARBA" id="ARBA00022989"/>
    </source>
</evidence>
<keyword evidence="8" id="KW-1185">Reference proteome</keyword>
<dbReference type="Pfam" id="PF04357">
    <property type="entry name" value="TamB"/>
    <property type="match status" value="1"/>
</dbReference>
<accession>U3A3X2</accession>
<dbReference type="GO" id="GO:0009306">
    <property type="term" value="P:protein secretion"/>
    <property type="evidence" value="ECO:0007669"/>
    <property type="project" value="InterPro"/>
</dbReference>
<name>U3A3X2_9SPHN</name>
<evidence type="ECO:0000256" key="1">
    <source>
        <dbReference type="ARBA" id="ARBA00004167"/>
    </source>
</evidence>
<reference evidence="7 8" key="1">
    <citation type="submission" date="2013-09" db="EMBL/GenBank/DDBJ databases">
        <title>Whole genome shotgun sequence of Novosphingobium tardaugens NBRC 16725.</title>
        <authorList>
            <person name="Isaki S."/>
            <person name="Hosoyama A."/>
            <person name="Tsuchikane K."/>
            <person name="Katsumata H."/>
            <person name="Ando Y."/>
            <person name="Yamazaki S."/>
            <person name="Fujita N."/>
        </authorList>
    </citation>
    <scope>NUCLEOTIDE SEQUENCE [LARGE SCALE GENOMIC DNA]</scope>
    <source>
        <strain evidence="7 8">NBRC 16725</strain>
    </source>
</reference>
<evidence type="ECO:0000313" key="7">
    <source>
        <dbReference type="EMBL" id="GAD49453.1"/>
    </source>
</evidence>
<comment type="subcellular location">
    <subcellularLocation>
        <location evidence="1">Membrane</location>
        <topology evidence="1">Single-pass membrane protein</topology>
    </subcellularLocation>
</comment>
<dbReference type="KEGG" id="ntd:EGO55_13120"/>
<organism evidence="7 8">
    <name type="scientific">Caenibius tardaugens NBRC 16725</name>
    <dbReference type="NCBI Taxonomy" id="1219035"/>
    <lineage>
        <taxon>Bacteria</taxon>
        <taxon>Pseudomonadati</taxon>
        <taxon>Pseudomonadota</taxon>
        <taxon>Alphaproteobacteria</taxon>
        <taxon>Sphingomonadales</taxon>
        <taxon>Erythrobacteraceae</taxon>
        <taxon>Caenibius</taxon>
    </lineage>
</organism>
<keyword evidence="2 5" id="KW-0812">Transmembrane</keyword>